<dbReference type="GO" id="GO:0046872">
    <property type="term" value="F:metal ion binding"/>
    <property type="evidence" value="ECO:0007669"/>
    <property type="project" value="UniProtKB-UniRule"/>
</dbReference>
<dbReference type="InterPro" id="IPR002729">
    <property type="entry name" value="CRISPR-assoc_Cas1"/>
</dbReference>
<proteinExistence type="inferred from homology"/>
<evidence type="ECO:0000256" key="9">
    <source>
        <dbReference type="ARBA" id="ARBA00038592"/>
    </source>
</evidence>
<dbReference type="InterPro" id="IPR019855">
    <property type="entry name" value="CRISPR-assoc_Cas1_NMENI"/>
</dbReference>
<dbReference type="PANTHER" id="PTHR34353">
    <property type="entry name" value="CRISPR-ASSOCIATED ENDONUCLEASE CAS1 1"/>
    <property type="match status" value="1"/>
</dbReference>
<dbReference type="Proteomes" id="UP000767327">
    <property type="component" value="Unassembled WGS sequence"/>
</dbReference>
<accession>A0A971CYN9</accession>
<dbReference type="GO" id="GO:0003677">
    <property type="term" value="F:DNA binding"/>
    <property type="evidence" value="ECO:0007669"/>
    <property type="project" value="UniProtKB-KW"/>
</dbReference>
<evidence type="ECO:0000256" key="2">
    <source>
        <dbReference type="ARBA" id="ARBA00022723"/>
    </source>
</evidence>
<dbReference type="RefSeq" id="WP_273173049.1">
    <property type="nucleotide sequence ID" value="NZ_JAAXZR010000013.1"/>
</dbReference>
<feature type="binding site" evidence="10">
    <location>
        <position position="217"/>
    </location>
    <ligand>
        <name>Mn(2+)</name>
        <dbReference type="ChEBI" id="CHEBI:29035"/>
    </ligand>
</feature>
<keyword evidence="7 10" id="KW-0238">DNA-binding</keyword>
<keyword evidence="3 10" id="KW-0255">Endonuclease</keyword>
<comment type="cofactor">
    <cofactor evidence="10">
        <name>Mg(2+)</name>
        <dbReference type="ChEBI" id="CHEBI:18420"/>
    </cofactor>
    <cofactor evidence="10">
        <name>Mn(2+)</name>
        <dbReference type="ChEBI" id="CHEBI:29035"/>
    </cofactor>
</comment>
<dbReference type="NCBIfam" id="TIGR00287">
    <property type="entry name" value="cas1"/>
    <property type="match status" value="1"/>
</dbReference>
<feature type="binding site" evidence="10">
    <location>
        <position position="232"/>
    </location>
    <ligand>
        <name>Mn(2+)</name>
        <dbReference type="ChEBI" id="CHEBI:29035"/>
    </ligand>
</feature>
<keyword evidence="6 10" id="KW-0051">Antiviral defense</keyword>
<dbReference type="InterPro" id="IPR050646">
    <property type="entry name" value="Cas1"/>
</dbReference>
<dbReference type="PANTHER" id="PTHR34353:SF2">
    <property type="entry name" value="CRISPR-ASSOCIATED ENDONUCLEASE CAS1 1"/>
    <property type="match status" value="1"/>
</dbReference>
<evidence type="ECO:0000256" key="6">
    <source>
        <dbReference type="ARBA" id="ARBA00023118"/>
    </source>
</evidence>
<evidence type="ECO:0000256" key="1">
    <source>
        <dbReference type="ARBA" id="ARBA00022722"/>
    </source>
</evidence>
<comment type="caution">
    <text evidence="11">The sequence shown here is derived from an EMBL/GenBank/DDBJ whole genome shotgun (WGS) entry which is preliminary data.</text>
</comment>
<dbReference type="GO" id="GO:0016787">
    <property type="term" value="F:hydrolase activity"/>
    <property type="evidence" value="ECO:0007669"/>
    <property type="project" value="UniProtKB-KW"/>
</dbReference>
<reference evidence="11" key="2">
    <citation type="submission" date="2020-01" db="EMBL/GenBank/DDBJ databases">
        <authorList>
            <person name="Campanaro S."/>
        </authorList>
    </citation>
    <scope>NUCLEOTIDE SEQUENCE</scope>
    <source>
        <strain evidence="11">AS01afH2WH_6</strain>
    </source>
</reference>
<protein>
    <recommendedName>
        <fullName evidence="10">CRISPR-associated endonuclease Cas1</fullName>
        <ecNumber evidence="10">3.1.-.-</ecNumber>
    </recommendedName>
</protein>
<dbReference type="NCBIfam" id="TIGR03639">
    <property type="entry name" value="cas1_NMENI"/>
    <property type="match status" value="1"/>
</dbReference>
<evidence type="ECO:0000256" key="4">
    <source>
        <dbReference type="ARBA" id="ARBA00022801"/>
    </source>
</evidence>
<dbReference type="EC" id="3.1.-.-" evidence="10"/>
<keyword evidence="4 10" id="KW-0378">Hydrolase</keyword>
<evidence type="ECO:0000313" key="12">
    <source>
        <dbReference type="Proteomes" id="UP000767327"/>
    </source>
</evidence>
<name>A0A971CYN9_9BIFI</name>
<dbReference type="EMBL" id="JAAXZR010000013">
    <property type="protein sequence ID" value="NLT79316.1"/>
    <property type="molecule type" value="Genomic_DNA"/>
</dbReference>
<feature type="binding site" evidence="10">
    <location>
        <position position="153"/>
    </location>
    <ligand>
        <name>Mn(2+)</name>
        <dbReference type="ChEBI" id="CHEBI:29035"/>
    </ligand>
</feature>
<gene>
    <name evidence="10 11" type="primary">cas1</name>
    <name evidence="11" type="ORF">GXW98_03390</name>
</gene>
<dbReference type="Gene3D" id="1.20.120.920">
    <property type="entry name" value="CRISPR-associated endonuclease Cas1, C-terminal domain"/>
    <property type="match status" value="1"/>
</dbReference>
<dbReference type="Pfam" id="PF01867">
    <property type="entry name" value="Cas_Cas1"/>
    <property type="match status" value="1"/>
</dbReference>
<evidence type="ECO:0000313" key="11">
    <source>
        <dbReference type="EMBL" id="NLT79316.1"/>
    </source>
</evidence>
<dbReference type="AlphaFoldDB" id="A0A971CYN9"/>
<dbReference type="GO" id="GO:0004520">
    <property type="term" value="F:DNA endonuclease activity"/>
    <property type="evidence" value="ECO:0007669"/>
    <property type="project" value="InterPro"/>
</dbReference>
<evidence type="ECO:0000256" key="3">
    <source>
        <dbReference type="ARBA" id="ARBA00022759"/>
    </source>
</evidence>
<dbReference type="InterPro" id="IPR042206">
    <property type="entry name" value="CRISPR-assoc_Cas1_C"/>
</dbReference>
<comment type="subunit">
    <text evidence="9 10">Homodimer, forms a heterotetramer with a Cas2 homodimer.</text>
</comment>
<keyword evidence="2 10" id="KW-0479">Metal-binding</keyword>
<dbReference type="HAMAP" id="MF_01470">
    <property type="entry name" value="Cas1"/>
    <property type="match status" value="1"/>
</dbReference>
<keyword evidence="5 10" id="KW-0460">Magnesium</keyword>
<organism evidence="11 12">
    <name type="scientific">Bifidobacterium crudilactis</name>
    <dbReference type="NCBI Taxonomy" id="327277"/>
    <lineage>
        <taxon>Bacteria</taxon>
        <taxon>Bacillati</taxon>
        <taxon>Actinomycetota</taxon>
        <taxon>Actinomycetes</taxon>
        <taxon>Bifidobacteriales</taxon>
        <taxon>Bifidobacteriaceae</taxon>
        <taxon>Bifidobacterium</taxon>
    </lineage>
</organism>
<keyword evidence="8 10" id="KW-0464">Manganese</keyword>
<dbReference type="GO" id="GO:0051607">
    <property type="term" value="P:defense response to virus"/>
    <property type="evidence" value="ECO:0007669"/>
    <property type="project" value="UniProtKB-UniRule"/>
</dbReference>
<evidence type="ECO:0000256" key="10">
    <source>
        <dbReference type="HAMAP-Rule" id="MF_01470"/>
    </source>
</evidence>
<keyword evidence="1 10" id="KW-0540">Nuclease</keyword>
<dbReference type="GO" id="GO:0043571">
    <property type="term" value="P:maintenance of CRISPR repeat elements"/>
    <property type="evidence" value="ECO:0007669"/>
    <property type="project" value="UniProtKB-UniRule"/>
</dbReference>
<comment type="function">
    <text evidence="10">CRISPR (clustered regularly interspaced short palindromic repeat), is an adaptive immune system that provides protection against mobile genetic elements (viruses, transposable elements and conjugative plasmids). CRISPR clusters contain spacers, sequences complementary to antecedent mobile elements, and target invading nucleic acids. CRISPR clusters are transcribed and processed into CRISPR RNA (crRNA). Acts as a dsDNA endonuclease. Involved in the integration of spacer DNA into the CRISPR cassette.</text>
</comment>
<sequence>MGWRILDFTQSEVSLGTQRGNLVVKSNTSDHQQLVPFADVDVVLIGLGTGLTSGVLHQLVQYDCVTLFTDWKFVPVGGVYPYVQESTHNRIAARQLAQANASKNTLNALWQQMVRAKIQGQFAVMNQLGFAETSNRLKQLSKNTRPGDPSNCEGQAARFYFSSIAQIDIFQDEGWRRDASRGDWLNNNLNYGYTILRSYAIRSCLSSGLHPALGLFHRNRENLFNLADDLMEPFRPAIDYFLLSHIEELFGTDVRKELVAIAKSKFLSSGLTIPAVLNDLAQDIGMHLEHSKETVRIPSFEPREVVST</sequence>
<comment type="similarity">
    <text evidence="10">Belongs to the CRISPR-associated endonuclease Cas1 family.</text>
</comment>
<evidence type="ECO:0000256" key="7">
    <source>
        <dbReference type="ARBA" id="ARBA00023125"/>
    </source>
</evidence>
<evidence type="ECO:0000256" key="8">
    <source>
        <dbReference type="ARBA" id="ARBA00023211"/>
    </source>
</evidence>
<reference evidence="11" key="1">
    <citation type="journal article" date="2020" name="Biotechnol. Biofuels">
        <title>New insights from the biogas microbiome by comprehensive genome-resolved metagenomics of nearly 1600 species originating from multiple anaerobic digesters.</title>
        <authorList>
            <person name="Campanaro S."/>
            <person name="Treu L."/>
            <person name="Rodriguez-R L.M."/>
            <person name="Kovalovszki A."/>
            <person name="Ziels R.M."/>
            <person name="Maus I."/>
            <person name="Zhu X."/>
            <person name="Kougias P.G."/>
            <person name="Basile A."/>
            <person name="Luo G."/>
            <person name="Schluter A."/>
            <person name="Konstantinidis K.T."/>
            <person name="Angelidaki I."/>
        </authorList>
    </citation>
    <scope>NUCLEOTIDE SEQUENCE</scope>
    <source>
        <strain evidence="11">AS01afH2WH_6</strain>
    </source>
</reference>
<evidence type="ECO:0000256" key="5">
    <source>
        <dbReference type="ARBA" id="ARBA00022842"/>
    </source>
</evidence>